<protein>
    <recommendedName>
        <fullName evidence="1">ATP-dependent DNA helicase</fullName>
        <ecNumber evidence="1">5.6.2.3</ecNumber>
    </recommendedName>
</protein>
<keyword evidence="1" id="KW-0233">DNA recombination</keyword>
<dbReference type="PANTHER" id="PTHR10492">
    <property type="match status" value="1"/>
</dbReference>
<dbReference type="EMBL" id="LR862138">
    <property type="protein sequence ID" value="CAD1817754.1"/>
    <property type="molecule type" value="Genomic_DNA"/>
</dbReference>
<feature type="domain" description="DNA helicase Pif1-like DEAD-box helicase" evidence="2">
    <location>
        <begin position="100"/>
        <end position="171"/>
    </location>
</feature>
<dbReference type="GO" id="GO:0000723">
    <property type="term" value="P:telomere maintenance"/>
    <property type="evidence" value="ECO:0007669"/>
    <property type="project" value="InterPro"/>
</dbReference>
<comment type="cofactor">
    <cofactor evidence="1">
        <name>Mg(2+)</name>
        <dbReference type="ChEBI" id="CHEBI:18420"/>
    </cofactor>
</comment>
<evidence type="ECO:0000256" key="1">
    <source>
        <dbReference type="RuleBase" id="RU363044"/>
    </source>
</evidence>
<comment type="catalytic activity">
    <reaction evidence="1">
        <text>ATP + H2O = ADP + phosphate + H(+)</text>
        <dbReference type="Rhea" id="RHEA:13065"/>
        <dbReference type="ChEBI" id="CHEBI:15377"/>
        <dbReference type="ChEBI" id="CHEBI:15378"/>
        <dbReference type="ChEBI" id="CHEBI:30616"/>
        <dbReference type="ChEBI" id="CHEBI:43474"/>
        <dbReference type="ChEBI" id="CHEBI:456216"/>
        <dbReference type="EC" id="5.6.2.3"/>
    </reaction>
</comment>
<name>A0A6V7NH47_ANACO</name>
<gene>
    <name evidence="3" type="ORF">CB5_LOCUS965</name>
</gene>
<comment type="similarity">
    <text evidence="1">Belongs to the helicase family.</text>
</comment>
<dbReference type="GO" id="GO:0043139">
    <property type="term" value="F:5'-3' DNA helicase activity"/>
    <property type="evidence" value="ECO:0007669"/>
    <property type="project" value="UniProtKB-EC"/>
</dbReference>
<keyword evidence="1" id="KW-0547">Nucleotide-binding</keyword>
<evidence type="ECO:0000259" key="2">
    <source>
        <dbReference type="Pfam" id="PF05970"/>
    </source>
</evidence>
<evidence type="ECO:0000313" key="3">
    <source>
        <dbReference type="EMBL" id="CAD1817754.1"/>
    </source>
</evidence>
<keyword evidence="1" id="KW-0227">DNA damage</keyword>
<organism evidence="3">
    <name type="scientific">Ananas comosus var. bracteatus</name>
    <name type="common">red pineapple</name>
    <dbReference type="NCBI Taxonomy" id="296719"/>
    <lineage>
        <taxon>Eukaryota</taxon>
        <taxon>Viridiplantae</taxon>
        <taxon>Streptophyta</taxon>
        <taxon>Embryophyta</taxon>
        <taxon>Tracheophyta</taxon>
        <taxon>Spermatophyta</taxon>
        <taxon>Magnoliopsida</taxon>
        <taxon>Liliopsida</taxon>
        <taxon>Poales</taxon>
        <taxon>Bromeliaceae</taxon>
        <taxon>Bromelioideae</taxon>
        <taxon>Ananas</taxon>
    </lineage>
</organism>
<keyword evidence="1" id="KW-0067">ATP-binding</keyword>
<dbReference type="GO" id="GO:0006281">
    <property type="term" value="P:DNA repair"/>
    <property type="evidence" value="ECO:0007669"/>
    <property type="project" value="UniProtKB-KW"/>
</dbReference>
<accession>A0A6V7NH47</accession>
<dbReference type="Pfam" id="PF05970">
    <property type="entry name" value="PIF1"/>
    <property type="match status" value="1"/>
</dbReference>
<reference evidence="3" key="1">
    <citation type="submission" date="2020-07" db="EMBL/GenBank/DDBJ databases">
        <authorList>
            <person name="Lin J."/>
        </authorList>
    </citation>
    <scope>NUCLEOTIDE SEQUENCE</scope>
</reference>
<sequence length="171" mass="18803">MTCTLLGQWPLQHRMRLDSLAAAQALLLEVPSLPALHLLAKLQGCQNQNSVPLCAVEGCAALGKLLEPQDCVAHILPLRVRLPCLQKKLRGQPLLSVLILKKEASICLKYFLSSVYEERGKLFFVYGHGEQAKTYLWRTIIVKLRSERSIVLAVASSGIASLLLPGGRTAH</sequence>
<dbReference type="EC" id="5.6.2.3" evidence="1"/>
<dbReference type="InterPro" id="IPR010285">
    <property type="entry name" value="DNA_helicase_pif1-like_DEAD"/>
</dbReference>
<dbReference type="GO" id="GO:0016787">
    <property type="term" value="F:hydrolase activity"/>
    <property type="evidence" value="ECO:0007669"/>
    <property type="project" value="UniProtKB-KW"/>
</dbReference>
<dbReference type="GO" id="GO:0005524">
    <property type="term" value="F:ATP binding"/>
    <property type="evidence" value="ECO:0007669"/>
    <property type="project" value="UniProtKB-KW"/>
</dbReference>
<proteinExistence type="inferred from homology"/>
<keyword evidence="1" id="KW-0378">Hydrolase</keyword>
<dbReference type="PANTHER" id="PTHR10492:SF90">
    <property type="entry name" value="ATP-DEPENDENT DNA HELICASE"/>
    <property type="match status" value="1"/>
</dbReference>
<dbReference type="AlphaFoldDB" id="A0A6V7NH47"/>
<keyword evidence="1" id="KW-0234">DNA repair</keyword>
<keyword evidence="1" id="KW-0347">Helicase</keyword>
<dbReference type="GO" id="GO:0006310">
    <property type="term" value="P:DNA recombination"/>
    <property type="evidence" value="ECO:0007669"/>
    <property type="project" value="UniProtKB-KW"/>
</dbReference>